<gene>
    <name evidence="4" type="ORF">RO3G_12037</name>
</gene>
<keyword evidence="5" id="KW-1185">Reference proteome</keyword>
<feature type="compositionally biased region" description="Basic and acidic residues" evidence="2">
    <location>
        <begin position="213"/>
        <end position="229"/>
    </location>
</feature>
<dbReference type="FunCoup" id="I1CFU6">
    <property type="interactions" value="219"/>
</dbReference>
<dbReference type="PANTHER" id="PTHR12299">
    <property type="entry name" value="HYALURONIC ACID-BINDING PROTEIN 4"/>
    <property type="match status" value="1"/>
</dbReference>
<dbReference type="GO" id="GO:0005634">
    <property type="term" value="C:nucleus"/>
    <property type="evidence" value="ECO:0007669"/>
    <property type="project" value="TreeGrafter"/>
</dbReference>
<sequence length="260" mass="28593">MSTFSKNLFNVLAENDNTPVKVEAPAPVVVDKKNVSKLNKEEGKEHERTTIQAAKDEKKSRRPAKGERPTKDGRPRRGRQFDRHSGTGIVDSEKKVNQGWGKPGKAEAEGAKDTLKAADPDAPEQEAPATPVEAEEAVKTLDEYLAEKANKSLNIALPEARKANDADEAAFAGAVVHTKQELEEFYVSAKETKAAAKKEKARKEKVIVEIEQRFQEKPRNDFRKNDRRGNRNNNRKAAKSNLAAVNLQDAAAFPSLGASA</sequence>
<feature type="region of interest" description="Disordered" evidence="2">
    <location>
        <begin position="213"/>
        <end position="243"/>
    </location>
</feature>
<dbReference type="Proteomes" id="UP000009138">
    <property type="component" value="Unassembled WGS sequence"/>
</dbReference>
<evidence type="ECO:0000259" key="3">
    <source>
        <dbReference type="SMART" id="SM01233"/>
    </source>
</evidence>
<feature type="compositionally biased region" description="Basic and acidic residues" evidence="2">
    <location>
        <begin position="32"/>
        <end position="96"/>
    </location>
</feature>
<dbReference type="InParanoid" id="I1CFU6"/>
<dbReference type="RefSeq" id="XP_067522722.1">
    <property type="nucleotide sequence ID" value="XM_067666621.1"/>
</dbReference>
<organism evidence="4 5">
    <name type="scientific">Rhizopus delemar (strain RA 99-880 / ATCC MYA-4621 / FGSC 9543 / NRRL 43880)</name>
    <name type="common">Mucormycosis agent</name>
    <name type="synonym">Rhizopus arrhizus var. delemar</name>
    <dbReference type="NCBI Taxonomy" id="246409"/>
    <lineage>
        <taxon>Eukaryota</taxon>
        <taxon>Fungi</taxon>
        <taxon>Fungi incertae sedis</taxon>
        <taxon>Mucoromycota</taxon>
        <taxon>Mucoromycotina</taxon>
        <taxon>Mucoromycetes</taxon>
        <taxon>Mucorales</taxon>
        <taxon>Mucorineae</taxon>
        <taxon>Rhizopodaceae</taxon>
        <taxon>Rhizopus</taxon>
    </lineage>
</organism>
<proteinExistence type="predicted"/>
<accession>I1CFU6</accession>
<feature type="compositionally biased region" description="Basic and acidic residues" evidence="2">
    <location>
        <begin position="104"/>
        <end position="119"/>
    </location>
</feature>
<dbReference type="SMART" id="SM01233">
    <property type="entry name" value="HABP4_PAI-RBP1"/>
    <property type="match status" value="1"/>
</dbReference>
<dbReference type="STRING" id="246409.I1CFU6"/>
<dbReference type="PANTHER" id="PTHR12299:SF17">
    <property type="entry name" value="AT19571P-RELATED"/>
    <property type="match status" value="1"/>
</dbReference>
<feature type="region of interest" description="Disordered" evidence="2">
    <location>
        <begin position="32"/>
        <end position="133"/>
    </location>
</feature>
<keyword evidence="1" id="KW-0175">Coiled coil</keyword>
<protein>
    <recommendedName>
        <fullName evidence="3">Hyaluronan/mRNA-binding protein domain-containing protein</fullName>
    </recommendedName>
</protein>
<dbReference type="Gene3D" id="6.10.140.1040">
    <property type="match status" value="1"/>
</dbReference>
<dbReference type="GO" id="GO:0005737">
    <property type="term" value="C:cytoplasm"/>
    <property type="evidence" value="ECO:0007669"/>
    <property type="project" value="TreeGrafter"/>
</dbReference>
<evidence type="ECO:0000256" key="2">
    <source>
        <dbReference type="SAM" id="MobiDB-lite"/>
    </source>
</evidence>
<name>I1CFU6_RHIO9</name>
<dbReference type="InterPro" id="IPR039764">
    <property type="entry name" value="HABP4/SERBP1-like"/>
</dbReference>
<evidence type="ECO:0000256" key="1">
    <source>
        <dbReference type="SAM" id="Coils"/>
    </source>
</evidence>
<dbReference type="GeneID" id="93619002"/>
<dbReference type="OMA" id="KATERGW"/>
<dbReference type="InterPro" id="IPR006861">
    <property type="entry name" value="HABP4_PAIRBP1-bd"/>
</dbReference>
<dbReference type="AlphaFoldDB" id="I1CFU6"/>
<reference evidence="4 5" key="1">
    <citation type="journal article" date="2009" name="PLoS Genet.">
        <title>Genomic analysis of the basal lineage fungus Rhizopus oryzae reveals a whole-genome duplication.</title>
        <authorList>
            <person name="Ma L.-J."/>
            <person name="Ibrahim A.S."/>
            <person name="Skory C."/>
            <person name="Grabherr M.G."/>
            <person name="Burger G."/>
            <person name="Butler M."/>
            <person name="Elias M."/>
            <person name="Idnurm A."/>
            <person name="Lang B.F."/>
            <person name="Sone T."/>
            <person name="Abe A."/>
            <person name="Calvo S.E."/>
            <person name="Corrochano L.M."/>
            <person name="Engels R."/>
            <person name="Fu J."/>
            <person name="Hansberg W."/>
            <person name="Kim J.-M."/>
            <person name="Kodira C.D."/>
            <person name="Koehrsen M.J."/>
            <person name="Liu B."/>
            <person name="Miranda-Saavedra D."/>
            <person name="O'Leary S."/>
            <person name="Ortiz-Castellanos L."/>
            <person name="Poulter R."/>
            <person name="Rodriguez-Romero J."/>
            <person name="Ruiz-Herrera J."/>
            <person name="Shen Y.-Q."/>
            <person name="Zeng Q."/>
            <person name="Galagan J."/>
            <person name="Birren B.W."/>
            <person name="Cuomo C.A."/>
            <person name="Wickes B.L."/>
        </authorList>
    </citation>
    <scope>NUCLEOTIDE SEQUENCE [LARGE SCALE GENOMIC DNA]</scope>
    <source>
        <strain evidence="5">RA 99-880 / ATCC MYA-4621 / FGSC 9543 / NRRL 43880</strain>
    </source>
</reference>
<feature type="coiled-coil region" evidence="1">
    <location>
        <begin position="179"/>
        <end position="213"/>
    </location>
</feature>
<dbReference type="eggNOG" id="ENOG502S4DF">
    <property type="taxonomic scope" value="Eukaryota"/>
</dbReference>
<dbReference type="VEuPathDB" id="FungiDB:RO3G_12037"/>
<dbReference type="OrthoDB" id="5390558at2759"/>
<evidence type="ECO:0000313" key="4">
    <source>
        <dbReference type="EMBL" id="EIE87326.1"/>
    </source>
</evidence>
<feature type="domain" description="Hyaluronan/mRNA-binding protein" evidence="3">
    <location>
        <begin position="77"/>
        <end position="166"/>
    </location>
</feature>
<dbReference type="GO" id="GO:0003723">
    <property type="term" value="F:RNA binding"/>
    <property type="evidence" value="ECO:0007669"/>
    <property type="project" value="InterPro"/>
</dbReference>
<evidence type="ECO:0000313" key="5">
    <source>
        <dbReference type="Proteomes" id="UP000009138"/>
    </source>
</evidence>
<dbReference type="EMBL" id="CH476741">
    <property type="protein sequence ID" value="EIE87326.1"/>
    <property type="molecule type" value="Genomic_DNA"/>
</dbReference>